<evidence type="ECO:0000313" key="2">
    <source>
        <dbReference type="Proteomes" id="UP000077786"/>
    </source>
</evidence>
<proteinExistence type="predicted"/>
<protein>
    <submittedName>
        <fullName evidence="1">Uncharacterized protein</fullName>
    </submittedName>
</protein>
<comment type="caution">
    <text evidence="1">The sequence shown here is derived from an EMBL/GenBank/DDBJ whole genome shotgun (WGS) entry which is preliminary data.</text>
</comment>
<evidence type="ECO:0000313" key="1">
    <source>
        <dbReference type="EMBL" id="OAJ65935.1"/>
    </source>
</evidence>
<reference evidence="1 2" key="1">
    <citation type="submission" date="2016-03" db="EMBL/GenBank/DDBJ databases">
        <title>Draft genome sequence of Gluconobacter cerinus strain CECT 9110.</title>
        <authorList>
            <person name="Sainz F."/>
            <person name="Mas A."/>
            <person name="Torija M.J."/>
        </authorList>
    </citation>
    <scope>NUCLEOTIDE SEQUENCE [LARGE SCALE GENOMIC DNA]</scope>
    <source>
        <strain evidence="1 2">CECT 9110</strain>
    </source>
</reference>
<name>A0A1B6VFB0_9PROT</name>
<organism evidence="1 2">
    <name type="scientific">Gluconobacter cerinus</name>
    <dbReference type="NCBI Taxonomy" id="38307"/>
    <lineage>
        <taxon>Bacteria</taxon>
        <taxon>Pseudomonadati</taxon>
        <taxon>Pseudomonadota</taxon>
        <taxon>Alphaproteobacteria</taxon>
        <taxon>Acetobacterales</taxon>
        <taxon>Acetobacteraceae</taxon>
        <taxon>Gluconobacter</taxon>
    </lineage>
</organism>
<dbReference type="AlphaFoldDB" id="A0A1B6VFB0"/>
<gene>
    <name evidence="1" type="ORF">A0123_03438</name>
</gene>
<sequence length="35" mass="4000">MRRAEVLFELEKSGPVKLPNEVPDKANFGPTPRIY</sequence>
<dbReference type="Proteomes" id="UP000077786">
    <property type="component" value="Unassembled WGS sequence"/>
</dbReference>
<accession>A0A1B6VFB0</accession>
<dbReference type="EMBL" id="LUTU01000035">
    <property type="protein sequence ID" value="OAJ65935.1"/>
    <property type="molecule type" value="Genomic_DNA"/>
</dbReference>